<accession>A0A4C1W791</accession>
<organism evidence="1 2">
    <name type="scientific">Eumeta variegata</name>
    <name type="common">Bagworm moth</name>
    <name type="synonym">Eumeta japonica</name>
    <dbReference type="NCBI Taxonomy" id="151549"/>
    <lineage>
        <taxon>Eukaryota</taxon>
        <taxon>Metazoa</taxon>
        <taxon>Ecdysozoa</taxon>
        <taxon>Arthropoda</taxon>
        <taxon>Hexapoda</taxon>
        <taxon>Insecta</taxon>
        <taxon>Pterygota</taxon>
        <taxon>Neoptera</taxon>
        <taxon>Endopterygota</taxon>
        <taxon>Lepidoptera</taxon>
        <taxon>Glossata</taxon>
        <taxon>Ditrysia</taxon>
        <taxon>Tineoidea</taxon>
        <taxon>Psychidae</taxon>
        <taxon>Oiketicinae</taxon>
        <taxon>Eumeta</taxon>
    </lineage>
</organism>
<keyword evidence="2" id="KW-1185">Reference proteome</keyword>
<dbReference type="EMBL" id="BGZK01000488">
    <property type="protein sequence ID" value="GBP46740.1"/>
    <property type="molecule type" value="Genomic_DNA"/>
</dbReference>
<sequence>MPEVVRAAEGRRRRRGAGFTELILFIFRPSKPPALVARPAAAVRFATCRERQDRQAPPAAARPIFCTSSSERWPRTPAGPPLRRRWGCSRFRKLFSCNVSDLCIHAYTYFLLFLGGEIKVRFKPDRRQSGFARASTGGGRVGGAGALSYLQKRSLVSIKNSHVIRQPLPVH</sequence>
<dbReference type="AlphaFoldDB" id="A0A4C1W791"/>
<comment type="caution">
    <text evidence="1">The sequence shown here is derived from an EMBL/GenBank/DDBJ whole genome shotgun (WGS) entry which is preliminary data.</text>
</comment>
<name>A0A4C1W791_EUMVA</name>
<proteinExistence type="predicted"/>
<reference evidence="1 2" key="1">
    <citation type="journal article" date="2019" name="Commun. Biol.">
        <title>The bagworm genome reveals a unique fibroin gene that provides high tensile strength.</title>
        <authorList>
            <person name="Kono N."/>
            <person name="Nakamura H."/>
            <person name="Ohtoshi R."/>
            <person name="Tomita M."/>
            <person name="Numata K."/>
            <person name="Arakawa K."/>
        </authorList>
    </citation>
    <scope>NUCLEOTIDE SEQUENCE [LARGE SCALE GENOMIC DNA]</scope>
</reference>
<evidence type="ECO:0000313" key="1">
    <source>
        <dbReference type="EMBL" id="GBP46740.1"/>
    </source>
</evidence>
<dbReference type="Proteomes" id="UP000299102">
    <property type="component" value="Unassembled WGS sequence"/>
</dbReference>
<gene>
    <name evidence="1" type="ORF">EVAR_86993_1</name>
</gene>
<evidence type="ECO:0000313" key="2">
    <source>
        <dbReference type="Proteomes" id="UP000299102"/>
    </source>
</evidence>
<protein>
    <submittedName>
        <fullName evidence="1">Uncharacterized protein</fullName>
    </submittedName>
</protein>